<dbReference type="Proteomes" id="UP000235916">
    <property type="component" value="Unassembled WGS sequence"/>
</dbReference>
<feature type="domain" description="FAS1" evidence="2">
    <location>
        <begin position="178"/>
        <end position="313"/>
    </location>
</feature>
<name>A0A2N8L171_9BURK</name>
<dbReference type="PROSITE" id="PS50213">
    <property type="entry name" value="FAS1"/>
    <property type="match status" value="2"/>
</dbReference>
<feature type="chain" id="PRO_5014711801" evidence="1">
    <location>
        <begin position="25"/>
        <end position="317"/>
    </location>
</feature>
<keyword evidence="1" id="KW-0732">Signal</keyword>
<dbReference type="EMBL" id="POSP01000003">
    <property type="protein sequence ID" value="PND39458.1"/>
    <property type="molecule type" value="Genomic_DNA"/>
</dbReference>
<gene>
    <name evidence="3" type="ORF">C1O66_19240</name>
</gene>
<dbReference type="SUPFAM" id="SSF82153">
    <property type="entry name" value="FAS1 domain"/>
    <property type="match status" value="2"/>
</dbReference>
<evidence type="ECO:0000259" key="2">
    <source>
        <dbReference type="PROSITE" id="PS50213"/>
    </source>
</evidence>
<dbReference type="OrthoDB" id="9800666at2"/>
<keyword evidence="4" id="KW-1185">Reference proteome</keyword>
<evidence type="ECO:0000313" key="3">
    <source>
        <dbReference type="EMBL" id="PND39458.1"/>
    </source>
</evidence>
<dbReference type="PANTHER" id="PTHR10900">
    <property type="entry name" value="PERIOSTIN-RELATED"/>
    <property type="match status" value="1"/>
</dbReference>
<dbReference type="InterPro" id="IPR050904">
    <property type="entry name" value="Adhesion/Biosynth-related"/>
</dbReference>
<evidence type="ECO:0000313" key="4">
    <source>
        <dbReference type="Proteomes" id="UP000235916"/>
    </source>
</evidence>
<reference evidence="3 4" key="1">
    <citation type="submission" date="2018-01" db="EMBL/GenBank/DDBJ databases">
        <title>Draft genome sequence of Paucibacter aquatile CR182 isolated from freshwater of the Nakdong River.</title>
        <authorList>
            <person name="Choi A."/>
            <person name="Chung E.J."/>
        </authorList>
    </citation>
    <scope>NUCLEOTIDE SEQUENCE [LARGE SCALE GENOMIC DNA]</scope>
    <source>
        <strain evidence="3 4">CR182</strain>
    </source>
</reference>
<dbReference type="InterPro" id="IPR000782">
    <property type="entry name" value="FAS1_domain"/>
</dbReference>
<dbReference type="FunFam" id="2.30.180.10:FF:000032">
    <property type="entry name" value="Fasciclin domain-containing protein, putative"/>
    <property type="match status" value="1"/>
</dbReference>
<dbReference type="FunFam" id="2.30.180.10:FF:000014">
    <property type="entry name" value="Stabilin 1"/>
    <property type="match status" value="1"/>
</dbReference>
<proteinExistence type="predicted"/>
<organism evidence="3 4">
    <name type="scientific">Kinneretia aquatilis</name>
    <dbReference type="NCBI Taxonomy" id="2070761"/>
    <lineage>
        <taxon>Bacteria</taxon>
        <taxon>Pseudomonadati</taxon>
        <taxon>Pseudomonadota</taxon>
        <taxon>Betaproteobacteria</taxon>
        <taxon>Burkholderiales</taxon>
        <taxon>Sphaerotilaceae</taxon>
        <taxon>Roseateles</taxon>
    </lineage>
</organism>
<comment type="caution">
    <text evidence="3">The sequence shown here is derived from an EMBL/GenBank/DDBJ whole genome shotgun (WGS) entry which is preliminary data.</text>
</comment>
<evidence type="ECO:0000256" key="1">
    <source>
        <dbReference type="SAM" id="SignalP"/>
    </source>
</evidence>
<dbReference type="Pfam" id="PF02469">
    <property type="entry name" value="Fasciclin"/>
    <property type="match status" value="2"/>
</dbReference>
<dbReference type="RefSeq" id="WP_102769374.1">
    <property type="nucleotide sequence ID" value="NZ_POSP01000003.1"/>
</dbReference>
<feature type="signal peptide" evidence="1">
    <location>
        <begin position="1"/>
        <end position="24"/>
    </location>
</feature>
<dbReference type="AlphaFoldDB" id="A0A2N8L171"/>
<protein>
    <submittedName>
        <fullName evidence="3">Fasciclin</fullName>
    </submittedName>
</protein>
<dbReference type="InterPro" id="IPR036378">
    <property type="entry name" value="FAS1_dom_sf"/>
</dbReference>
<dbReference type="Gene3D" id="2.30.180.10">
    <property type="entry name" value="FAS1 domain"/>
    <property type="match status" value="2"/>
</dbReference>
<dbReference type="SMART" id="SM00554">
    <property type="entry name" value="FAS1"/>
    <property type="match status" value="2"/>
</dbReference>
<accession>A0A2N8L171</accession>
<dbReference type="PANTHER" id="PTHR10900:SF77">
    <property type="entry name" value="FI19380P1"/>
    <property type="match status" value="1"/>
</dbReference>
<feature type="domain" description="FAS1" evidence="2">
    <location>
        <begin position="36"/>
        <end position="174"/>
    </location>
</feature>
<dbReference type="GO" id="GO:0005615">
    <property type="term" value="C:extracellular space"/>
    <property type="evidence" value="ECO:0007669"/>
    <property type="project" value="TreeGrafter"/>
</dbReference>
<sequence length="317" mass="32712">MSLINWLKPWILLGSAALMLSACGGGDDPAPPPKPEPTLVDVAKADARFSILVEAVVAADLATTLSGAGPFTVFAPTNDAFAALLAELGVTKEQLLANKDLLKTVLTYHVLPARVAKAAVPAGKAITTVQGGIFKVDAVASDLVITDGRNRKAKITATDVAGSNGLIHVIDKVILPANKNLVETAIATPDLSILVEAVVAADLGATLSGTGPFTVFAPTNAAFAALLTELGVTKAELLANKPLLTKVLTYHVISGRVLKADVAIGTAVNTVQGESLTVDANLDITDRNGRKARITATDVMTSNGVVHLIDKVILPKQ</sequence>